<evidence type="ECO:0000313" key="2">
    <source>
        <dbReference type="EMBL" id="MDK6275785.1"/>
    </source>
</evidence>
<feature type="region of interest" description="Disordered" evidence="1">
    <location>
        <begin position="42"/>
        <end position="121"/>
    </location>
</feature>
<evidence type="ECO:0000313" key="3">
    <source>
        <dbReference type="Proteomes" id="UP001240483"/>
    </source>
</evidence>
<organism evidence="2 3">
    <name type="scientific">Pseudoglutamicibacter cumminsii</name>
    <dbReference type="NCBI Taxonomy" id="156979"/>
    <lineage>
        <taxon>Bacteria</taxon>
        <taxon>Bacillati</taxon>
        <taxon>Actinomycetota</taxon>
        <taxon>Actinomycetes</taxon>
        <taxon>Micrococcales</taxon>
        <taxon>Micrococcaceae</taxon>
        <taxon>Pseudoglutamicibacter</taxon>
    </lineage>
</organism>
<gene>
    <name evidence="2" type="ORF">QP116_08590</name>
</gene>
<dbReference type="AlphaFoldDB" id="A0AAP4C9T7"/>
<feature type="compositionally biased region" description="Low complexity" evidence="1">
    <location>
        <begin position="67"/>
        <end position="113"/>
    </location>
</feature>
<name>A0AAP4C9T7_9MICC</name>
<dbReference type="EMBL" id="JASODW010000012">
    <property type="protein sequence ID" value="MDK6275785.1"/>
    <property type="molecule type" value="Genomic_DNA"/>
</dbReference>
<proteinExistence type="predicted"/>
<comment type="caution">
    <text evidence="2">The sequence shown here is derived from an EMBL/GenBank/DDBJ whole genome shotgun (WGS) entry which is preliminary data.</text>
</comment>
<sequence length="249" mass="26597">MKGQRLDSMGEEWGMADTAMSGKWFAKASVAAVLAATLGLTGCGSSSESAKETKPAESSKQSGGTDSAAPSESVSSSESAAPSELVAPSEASAAARPSANSSKSEKSASTPKPKINRKKFGANTVVMEGTVRIMSNRELIDGPMKKDLNGWVPVEADQMTDRYPILVLDKPTKLTGYQADPEPRTETVKYVSLGHSSPEWANLNVWQRYDGKRVVVVANQDDFGWPSDVSMPLGWLRFAGHETADIVVR</sequence>
<dbReference type="RefSeq" id="WP_285333476.1">
    <property type="nucleotide sequence ID" value="NZ_JASODW010000012.1"/>
</dbReference>
<protein>
    <submittedName>
        <fullName evidence="2">Uncharacterized protein</fullName>
    </submittedName>
</protein>
<accession>A0AAP4C9T7</accession>
<evidence type="ECO:0000256" key="1">
    <source>
        <dbReference type="SAM" id="MobiDB-lite"/>
    </source>
</evidence>
<reference evidence="2" key="1">
    <citation type="submission" date="2023-05" db="EMBL/GenBank/DDBJ databases">
        <title>Cataloging the Phylogenetic Diversity of Human Bladder Bacteria.</title>
        <authorList>
            <person name="Du J."/>
        </authorList>
    </citation>
    <scope>NUCLEOTIDE SEQUENCE</scope>
    <source>
        <strain evidence="2">UMB9978</strain>
    </source>
</reference>
<dbReference type="Proteomes" id="UP001240483">
    <property type="component" value="Unassembled WGS sequence"/>
</dbReference>